<evidence type="ECO:0000313" key="2">
    <source>
        <dbReference type="EMBL" id="ERN15396.1"/>
    </source>
</evidence>
<evidence type="ECO:0000259" key="1">
    <source>
        <dbReference type="Pfam" id="PF10536"/>
    </source>
</evidence>
<dbReference type="EMBL" id="KI392503">
    <property type="protein sequence ID" value="ERN15396.1"/>
    <property type="molecule type" value="Genomic_DNA"/>
</dbReference>
<dbReference type="AlphaFoldDB" id="U5CQD4"/>
<reference evidence="3" key="1">
    <citation type="journal article" date="2013" name="Science">
        <title>The Amborella genome and the evolution of flowering plants.</title>
        <authorList>
            <consortium name="Amborella Genome Project"/>
        </authorList>
    </citation>
    <scope>NUCLEOTIDE SEQUENCE [LARGE SCALE GENOMIC DNA]</scope>
</reference>
<dbReference type="Pfam" id="PF10536">
    <property type="entry name" value="PMD"/>
    <property type="match status" value="1"/>
</dbReference>
<evidence type="ECO:0000313" key="3">
    <source>
        <dbReference type="Proteomes" id="UP000017836"/>
    </source>
</evidence>
<dbReference type="Gramene" id="ERN15396">
    <property type="protein sequence ID" value="ERN15396"/>
    <property type="gene ID" value="AMTR_s00036p00199810"/>
</dbReference>
<gene>
    <name evidence="2" type="ORF">AMTR_s00036p00199810</name>
</gene>
<sequence>MVTWQPYEECNPLDTLSKENTLRRSYLISFYIVEYYRPDRVLRQFGKIQVILVGPPQWDRSEKVCWIDELSSEISDWQQ</sequence>
<organism evidence="2 3">
    <name type="scientific">Amborella trichopoda</name>
    <dbReference type="NCBI Taxonomy" id="13333"/>
    <lineage>
        <taxon>Eukaryota</taxon>
        <taxon>Viridiplantae</taxon>
        <taxon>Streptophyta</taxon>
        <taxon>Embryophyta</taxon>
        <taxon>Tracheophyta</taxon>
        <taxon>Spermatophyta</taxon>
        <taxon>Magnoliopsida</taxon>
        <taxon>Amborellales</taxon>
        <taxon>Amborellaceae</taxon>
        <taxon>Amborella</taxon>
    </lineage>
</organism>
<keyword evidence="3" id="KW-1185">Reference proteome</keyword>
<dbReference type="InterPro" id="IPR019557">
    <property type="entry name" value="AminoTfrase-like_pln_mobile"/>
</dbReference>
<protein>
    <recommendedName>
        <fullName evidence="1">Aminotransferase-like plant mobile domain-containing protein</fullName>
    </recommendedName>
</protein>
<name>U5CQD4_AMBTC</name>
<proteinExistence type="predicted"/>
<accession>U5CQD4</accession>
<feature type="domain" description="Aminotransferase-like plant mobile" evidence="1">
    <location>
        <begin position="2"/>
        <end position="52"/>
    </location>
</feature>
<dbReference type="HOGENOM" id="CLU_162915_0_0_1"/>
<dbReference type="Proteomes" id="UP000017836">
    <property type="component" value="Unassembled WGS sequence"/>
</dbReference>